<dbReference type="GO" id="GO:0003723">
    <property type="term" value="F:RNA binding"/>
    <property type="evidence" value="ECO:0007669"/>
    <property type="project" value="InterPro"/>
</dbReference>
<dbReference type="Ensembl" id="ENSNVIT00000029826.1">
    <property type="protein sequence ID" value="ENSNVIP00000025727.1"/>
    <property type="gene ID" value="ENSNVIG00000019907.1"/>
</dbReference>
<dbReference type="InterPro" id="IPR001848">
    <property type="entry name" value="Ribosomal_uS10"/>
</dbReference>
<evidence type="ECO:0000259" key="10">
    <source>
        <dbReference type="SMART" id="SM01403"/>
    </source>
</evidence>
<dbReference type="InterPro" id="IPR036838">
    <property type="entry name" value="Ribosomal_uS10_dom_sf"/>
</dbReference>
<dbReference type="AlphaFoldDB" id="A0A8C7BKQ5"/>
<evidence type="ECO:0000256" key="4">
    <source>
        <dbReference type="ARBA" id="ARBA00022490"/>
    </source>
</evidence>
<feature type="domain" description="Small ribosomal subunit protein uS10" evidence="10">
    <location>
        <begin position="21"/>
        <end position="86"/>
    </location>
</feature>
<dbReference type="InterPro" id="IPR027486">
    <property type="entry name" value="Ribosomal_uS10_dom"/>
</dbReference>
<evidence type="ECO:0000313" key="12">
    <source>
        <dbReference type="Proteomes" id="UP000694425"/>
    </source>
</evidence>
<keyword evidence="5" id="KW-0689">Ribosomal protein</keyword>
<name>A0A8C7BKQ5_NEOVI</name>
<comment type="similarity">
    <text evidence="2">Belongs to the universal ribosomal protein uS10 family.</text>
</comment>
<dbReference type="SUPFAM" id="SSF54999">
    <property type="entry name" value="Ribosomal protein S10"/>
    <property type="match status" value="1"/>
</dbReference>
<comment type="subcellular location">
    <subcellularLocation>
        <location evidence="1">Cytoplasm</location>
    </subcellularLocation>
</comment>
<keyword evidence="4" id="KW-0963">Cytoplasm</keyword>
<dbReference type="Proteomes" id="UP000694425">
    <property type="component" value="Unplaced"/>
</dbReference>
<evidence type="ECO:0000256" key="7">
    <source>
        <dbReference type="ARBA" id="ARBA00035162"/>
    </source>
</evidence>
<keyword evidence="12" id="KW-1185">Reference proteome</keyword>
<dbReference type="GO" id="GO:0003735">
    <property type="term" value="F:structural constituent of ribosome"/>
    <property type="evidence" value="ECO:0007669"/>
    <property type="project" value="InterPro"/>
</dbReference>
<dbReference type="GO" id="GO:1990904">
    <property type="term" value="C:ribonucleoprotein complex"/>
    <property type="evidence" value="ECO:0007669"/>
    <property type="project" value="UniProtKB-KW"/>
</dbReference>
<keyword evidence="6" id="KW-0687">Ribonucleoprotein</keyword>
<evidence type="ECO:0000256" key="8">
    <source>
        <dbReference type="ARBA" id="ARBA00035450"/>
    </source>
</evidence>
<protein>
    <recommendedName>
        <fullName evidence="7">Small ribosomal subunit protein uS10</fullName>
    </recommendedName>
    <alternativeName>
        <fullName evidence="8">40S ribosomal protein S20</fullName>
    </alternativeName>
</protein>
<dbReference type="PANTHER" id="PTHR11700">
    <property type="entry name" value="30S RIBOSOMAL PROTEIN S10 FAMILY MEMBER"/>
    <property type="match status" value="1"/>
</dbReference>
<evidence type="ECO:0000256" key="3">
    <source>
        <dbReference type="ARBA" id="ARBA00011542"/>
    </source>
</evidence>
<dbReference type="InterPro" id="IPR018268">
    <property type="entry name" value="Ribosomal_uS10_CS"/>
</dbReference>
<dbReference type="FunFam" id="3.30.70.600:FF:000011">
    <property type="entry name" value="Uncharacterized protein"/>
    <property type="match status" value="1"/>
</dbReference>
<evidence type="ECO:0000256" key="9">
    <source>
        <dbReference type="ARBA" id="ARBA00045746"/>
    </source>
</evidence>
<comment type="function">
    <text evidence="9">Component of the small ribosomal subunit. The ribosome is a large ribonucleoprotein complex responsible for the synthesis of proteins in the cell.</text>
</comment>
<comment type="subunit">
    <text evidence="3">Component of the 40S small ribosomal subunit.</text>
</comment>
<reference evidence="11" key="1">
    <citation type="submission" date="2025-08" db="UniProtKB">
        <authorList>
            <consortium name="Ensembl"/>
        </authorList>
    </citation>
    <scope>IDENTIFICATION</scope>
</reference>
<dbReference type="Pfam" id="PF00338">
    <property type="entry name" value="Ribosomal_S10"/>
    <property type="match status" value="1"/>
</dbReference>
<evidence type="ECO:0000256" key="1">
    <source>
        <dbReference type="ARBA" id="ARBA00004496"/>
    </source>
</evidence>
<accession>A0A8C7BKQ5</accession>
<dbReference type="GO" id="GO:0022626">
    <property type="term" value="C:cytosolic ribosome"/>
    <property type="evidence" value="ECO:0007669"/>
    <property type="project" value="UniProtKB-ARBA"/>
</dbReference>
<evidence type="ECO:0000256" key="6">
    <source>
        <dbReference type="ARBA" id="ARBA00023274"/>
    </source>
</evidence>
<evidence type="ECO:0000256" key="5">
    <source>
        <dbReference type="ARBA" id="ARBA00022980"/>
    </source>
</evidence>
<dbReference type="SMART" id="SM01403">
    <property type="entry name" value="Ribosomal_S10"/>
    <property type="match status" value="1"/>
</dbReference>
<proteinExistence type="inferred from homology"/>
<dbReference type="GeneTree" id="ENSGT00390000003248"/>
<reference evidence="11" key="2">
    <citation type="submission" date="2025-09" db="UniProtKB">
        <authorList>
            <consortium name="Ensembl"/>
        </authorList>
    </citation>
    <scope>IDENTIFICATION</scope>
</reference>
<dbReference type="GO" id="GO:0006412">
    <property type="term" value="P:translation"/>
    <property type="evidence" value="ECO:0007669"/>
    <property type="project" value="InterPro"/>
</dbReference>
<evidence type="ECO:0000313" key="11">
    <source>
        <dbReference type="Ensembl" id="ENSNVIP00000025727.1"/>
    </source>
</evidence>
<evidence type="ECO:0000256" key="2">
    <source>
        <dbReference type="ARBA" id="ARBA00007102"/>
    </source>
</evidence>
<sequence length="86" mass="10088">MTFKDTGKTHKEPEMVIRRIRITLTSYNRKSLEEICAALSRGAKEKNLKVRGPVWMPTKNLRIATKKALCDEGSKIWDCFQMRIYR</sequence>
<dbReference type="PRINTS" id="PR00971">
    <property type="entry name" value="RIBOSOMALS10"/>
</dbReference>
<organism evidence="11 12">
    <name type="scientific">Neovison vison</name>
    <name type="common">American mink</name>
    <name type="synonym">Mustela vison</name>
    <dbReference type="NCBI Taxonomy" id="452646"/>
    <lineage>
        <taxon>Eukaryota</taxon>
        <taxon>Metazoa</taxon>
        <taxon>Chordata</taxon>
        <taxon>Craniata</taxon>
        <taxon>Vertebrata</taxon>
        <taxon>Euteleostomi</taxon>
        <taxon>Mammalia</taxon>
        <taxon>Eutheria</taxon>
        <taxon>Laurasiatheria</taxon>
        <taxon>Carnivora</taxon>
        <taxon>Caniformia</taxon>
        <taxon>Musteloidea</taxon>
        <taxon>Mustelidae</taxon>
        <taxon>Mustelinae</taxon>
        <taxon>Neogale</taxon>
    </lineage>
</organism>
<dbReference type="PROSITE" id="PS00361">
    <property type="entry name" value="RIBOSOMAL_S10"/>
    <property type="match status" value="1"/>
</dbReference>
<dbReference type="Gene3D" id="3.30.70.600">
    <property type="entry name" value="Ribosomal protein S10 domain"/>
    <property type="match status" value="1"/>
</dbReference>